<dbReference type="AlphaFoldDB" id="A0A2M4DBL6"/>
<protein>
    <submittedName>
        <fullName evidence="1">Putative secreted protein</fullName>
    </submittedName>
</protein>
<proteinExistence type="predicted"/>
<organism evidence="1">
    <name type="scientific">Anopheles darlingi</name>
    <name type="common">Mosquito</name>
    <dbReference type="NCBI Taxonomy" id="43151"/>
    <lineage>
        <taxon>Eukaryota</taxon>
        <taxon>Metazoa</taxon>
        <taxon>Ecdysozoa</taxon>
        <taxon>Arthropoda</taxon>
        <taxon>Hexapoda</taxon>
        <taxon>Insecta</taxon>
        <taxon>Pterygota</taxon>
        <taxon>Neoptera</taxon>
        <taxon>Endopterygota</taxon>
        <taxon>Diptera</taxon>
        <taxon>Nematocera</taxon>
        <taxon>Culicoidea</taxon>
        <taxon>Culicidae</taxon>
        <taxon>Anophelinae</taxon>
        <taxon>Anopheles</taxon>
    </lineage>
</organism>
<reference evidence="1" key="1">
    <citation type="submission" date="2018-01" db="EMBL/GenBank/DDBJ databases">
        <title>An insight into the sialome of Amazonian anophelines.</title>
        <authorList>
            <person name="Ribeiro J.M."/>
            <person name="Scarpassa V."/>
            <person name="Calvo E."/>
        </authorList>
    </citation>
    <scope>NUCLEOTIDE SEQUENCE</scope>
</reference>
<evidence type="ECO:0000313" key="1">
    <source>
        <dbReference type="EMBL" id="MBW74962.1"/>
    </source>
</evidence>
<dbReference type="PROSITE" id="PS51257">
    <property type="entry name" value="PROKAR_LIPOPROTEIN"/>
    <property type="match status" value="1"/>
</dbReference>
<name>A0A2M4DBL6_ANODA</name>
<dbReference type="EMBL" id="GGFL01010784">
    <property type="protein sequence ID" value="MBW74962.1"/>
    <property type="molecule type" value="Transcribed_RNA"/>
</dbReference>
<sequence>MRSDTEGVRCLCGALLLSSACLCVPLVPSRVALQTLSVPSRARLFMEAVYVMHQPLHSAGRPDCIVLSREESTKPRNVLVCLFTFASSLSPLHSIRNDDELGRDG</sequence>
<accession>A0A2M4DBL6</accession>